<reference evidence="9" key="1">
    <citation type="submission" date="2020-11" db="EMBL/GenBank/DDBJ databases">
        <title>Kefir isolates.</title>
        <authorList>
            <person name="Marcisauskas S."/>
            <person name="Kim Y."/>
            <person name="Blasche S."/>
        </authorList>
    </citation>
    <scope>NUCLEOTIDE SEQUENCE</scope>
    <source>
        <strain evidence="9">Olga-1</strain>
    </source>
</reference>
<dbReference type="GO" id="GO:0005524">
    <property type="term" value="F:ATP binding"/>
    <property type="evidence" value="ECO:0007669"/>
    <property type="project" value="UniProtKB-UniRule"/>
</dbReference>
<dbReference type="Gene3D" id="3.40.367.20">
    <property type="match status" value="1"/>
</dbReference>
<dbReference type="Gene3D" id="3.30.420.40">
    <property type="match status" value="1"/>
</dbReference>
<keyword evidence="4 6" id="KW-0418">Kinase</keyword>
<evidence type="ECO:0000256" key="4">
    <source>
        <dbReference type="ARBA" id="ARBA00022777"/>
    </source>
</evidence>
<keyword evidence="3 6" id="KW-0547">Nucleotide-binding</keyword>
<comment type="caution">
    <text evidence="9">The sequence shown here is derived from an EMBL/GenBank/DDBJ whole genome shotgun (WGS) entry which is preliminary data.</text>
</comment>
<dbReference type="GO" id="GO:0005829">
    <property type="term" value="C:cytosol"/>
    <property type="evidence" value="ECO:0007669"/>
    <property type="project" value="TreeGrafter"/>
</dbReference>
<gene>
    <name evidence="9" type="ORF">C6P40_002573</name>
</gene>
<evidence type="ECO:0000259" key="8">
    <source>
        <dbReference type="Pfam" id="PF03727"/>
    </source>
</evidence>
<keyword evidence="6" id="KW-0324">Glycolysis</keyword>
<evidence type="ECO:0000256" key="2">
    <source>
        <dbReference type="ARBA" id="ARBA00022679"/>
    </source>
</evidence>
<dbReference type="PROSITE" id="PS00329">
    <property type="entry name" value="HSP70_2"/>
    <property type="match status" value="1"/>
</dbReference>
<dbReference type="Pfam" id="PF03727">
    <property type="entry name" value="Hexokinase_2"/>
    <property type="match status" value="1"/>
</dbReference>
<dbReference type="PROSITE" id="PS51748">
    <property type="entry name" value="HEXOKINASE_2"/>
    <property type="match status" value="1"/>
</dbReference>
<keyword evidence="5 6" id="KW-0067">ATP-binding</keyword>
<dbReference type="SUPFAM" id="SSF53067">
    <property type="entry name" value="Actin-like ATPase domain"/>
    <property type="match status" value="2"/>
</dbReference>
<dbReference type="GO" id="GO:0006013">
    <property type="term" value="P:mannose metabolic process"/>
    <property type="evidence" value="ECO:0007669"/>
    <property type="project" value="TreeGrafter"/>
</dbReference>
<dbReference type="AlphaFoldDB" id="A0A9P7BF39"/>
<protein>
    <recommendedName>
        <fullName evidence="6">Phosphotransferase</fullName>
        <ecNumber evidence="6">2.7.1.-</ecNumber>
    </recommendedName>
</protein>
<dbReference type="InterPro" id="IPR022673">
    <property type="entry name" value="Hexokinase_C"/>
</dbReference>
<dbReference type="Pfam" id="PF00349">
    <property type="entry name" value="Hexokinase_1"/>
    <property type="match status" value="1"/>
</dbReference>
<evidence type="ECO:0000256" key="3">
    <source>
        <dbReference type="ARBA" id="ARBA00022741"/>
    </source>
</evidence>
<proteinExistence type="inferred from homology"/>
<dbReference type="GO" id="GO:0005739">
    <property type="term" value="C:mitochondrion"/>
    <property type="evidence" value="ECO:0007669"/>
    <property type="project" value="TreeGrafter"/>
</dbReference>
<keyword evidence="10" id="KW-1185">Reference proteome</keyword>
<dbReference type="GO" id="GO:0005536">
    <property type="term" value="F:D-glucose binding"/>
    <property type="evidence" value="ECO:0007669"/>
    <property type="project" value="InterPro"/>
</dbReference>
<dbReference type="InterPro" id="IPR001312">
    <property type="entry name" value="Hexokinase"/>
</dbReference>
<dbReference type="GO" id="GO:0001678">
    <property type="term" value="P:intracellular glucose homeostasis"/>
    <property type="evidence" value="ECO:0007669"/>
    <property type="project" value="InterPro"/>
</dbReference>
<evidence type="ECO:0000313" key="9">
    <source>
        <dbReference type="EMBL" id="KAG0687274.1"/>
    </source>
</evidence>
<dbReference type="PANTHER" id="PTHR19443:SF24">
    <property type="entry name" value="PHOSPHOTRANSFERASE"/>
    <property type="match status" value="1"/>
</dbReference>
<dbReference type="GO" id="GO:0008865">
    <property type="term" value="F:fructokinase activity"/>
    <property type="evidence" value="ECO:0007669"/>
    <property type="project" value="TreeGrafter"/>
</dbReference>
<dbReference type="InterPro" id="IPR043129">
    <property type="entry name" value="ATPase_NBD"/>
</dbReference>
<feature type="domain" description="Hexokinase N-terminal" evidence="7">
    <location>
        <begin position="76"/>
        <end position="262"/>
    </location>
</feature>
<evidence type="ECO:0000256" key="6">
    <source>
        <dbReference type="RuleBase" id="RU362007"/>
    </source>
</evidence>
<accession>A0A9P7BF39</accession>
<dbReference type="CDD" id="cd24000">
    <property type="entry name" value="ASKHA_NBD_HK"/>
    <property type="match status" value="1"/>
</dbReference>
<dbReference type="PRINTS" id="PR00475">
    <property type="entry name" value="HEXOKINASE"/>
</dbReference>
<organism evidence="9 10">
    <name type="scientific">Pichia californica</name>
    <dbReference type="NCBI Taxonomy" id="460514"/>
    <lineage>
        <taxon>Eukaryota</taxon>
        <taxon>Fungi</taxon>
        <taxon>Dikarya</taxon>
        <taxon>Ascomycota</taxon>
        <taxon>Saccharomycotina</taxon>
        <taxon>Pichiomycetes</taxon>
        <taxon>Pichiales</taxon>
        <taxon>Pichiaceae</taxon>
        <taxon>Pichia</taxon>
    </lineage>
</organism>
<evidence type="ECO:0000313" key="10">
    <source>
        <dbReference type="Proteomes" id="UP000697127"/>
    </source>
</evidence>
<dbReference type="PANTHER" id="PTHR19443">
    <property type="entry name" value="HEXOKINASE"/>
    <property type="match status" value="1"/>
</dbReference>
<evidence type="ECO:0000256" key="1">
    <source>
        <dbReference type="ARBA" id="ARBA00009225"/>
    </source>
</evidence>
<dbReference type="GO" id="GO:0004340">
    <property type="term" value="F:glucokinase activity"/>
    <property type="evidence" value="ECO:0007669"/>
    <property type="project" value="TreeGrafter"/>
</dbReference>
<keyword evidence="2 6" id="KW-0808">Transferase</keyword>
<dbReference type="GO" id="GO:0006006">
    <property type="term" value="P:glucose metabolic process"/>
    <property type="evidence" value="ECO:0007669"/>
    <property type="project" value="TreeGrafter"/>
</dbReference>
<comment type="similarity">
    <text evidence="1 6">Belongs to the hexokinase family.</text>
</comment>
<dbReference type="EC" id="2.7.1.-" evidence="6"/>
<evidence type="ECO:0000259" key="7">
    <source>
        <dbReference type="Pfam" id="PF00349"/>
    </source>
</evidence>
<dbReference type="InterPro" id="IPR018181">
    <property type="entry name" value="Heat_shock_70_CS"/>
</dbReference>
<dbReference type="EMBL" id="PUHW01000287">
    <property type="protein sequence ID" value="KAG0687274.1"/>
    <property type="molecule type" value="Genomic_DNA"/>
</dbReference>
<dbReference type="GO" id="GO:0006096">
    <property type="term" value="P:glycolytic process"/>
    <property type="evidence" value="ECO:0007669"/>
    <property type="project" value="UniProtKB-KW"/>
</dbReference>
<dbReference type="InterPro" id="IPR022672">
    <property type="entry name" value="Hexokinase_N"/>
</dbReference>
<dbReference type="GO" id="GO:0019158">
    <property type="term" value="F:mannokinase activity"/>
    <property type="evidence" value="ECO:0007669"/>
    <property type="project" value="TreeGrafter"/>
</dbReference>
<sequence>MLNKSINMVPSMIDVEPNTHLDLSPRSLSSESIKPSSIFISATTLTDSSSESSLASYSNIQVELNEYLNIGKIKNDFDTITLNFEESIYQALNISDNCMLPCFNVVCDKQLLSQPTGSFAVIDIGGSTLRVSVVKFLDGNNAHCIVNKSWTIEDSNKHLDRSFFKWIAFNFASLINDDLRNELKNNDGNIKVGITWSFPIIQNESSNRGIVSDLGKGFSISDEFKGKDLKDIFENCFQNNGISIKIYSIVNDSISVFVTGAYFNNAKIGLVQGTGVNSCFLIDQSTLGEKKRGILKNTKDDKQLLINSEASFLGSHLHDYICNADKKMNQNWNLMGDEDIIPPHLTTDKYGVFQPLEVLTSGRYIPEIVRRIMVERLCKNSLISIDETKSMYSLSAEFLASLYQRHDRTEFKEELEELLSIGNLNLKSEDLNMLKIITETVILRASLILSSYIIALVRVMKFTKLPELEISVIGSMLQFFPNYKETVLDILETESKKGDFPQISFDFIKDSSIYGASIAAFVNQERMGL</sequence>
<name>A0A9P7BF39_9ASCO</name>
<feature type="domain" description="Hexokinase C-terminal" evidence="8">
    <location>
        <begin position="267"/>
        <end position="521"/>
    </location>
</feature>
<dbReference type="Proteomes" id="UP000697127">
    <property type="component" value="Unassembled WGS sequence"/>
</dbReference>
<evidence type="ECO:0000256" key="5">
    <source>
        <dbReference type="ARBA" id="ARBA00022840"/>
    </source>
</evidence>